<accession>A0A235BR00</accession>
<dbReference type="Gene3D" id="3.40.309.10">
    <property type="entry name" value="Aldehyde Dehydrogenase, Chain A, domain 2"/>
    <property type="match status" value="1"/>
</dbReference>
<protein>
    <submittedName>
        <fullName evidence="4">Aldehyde dehydrogenase</fullName>
    </submittedName>
</protein>
<dbReference type="AlphaFoldDB" id="A0A235BR00"/>
<sequence>MVYKNYISGRWGSALSEETFVKRNPANKEERIGEFPLSGTRDVNLACQAAKEALPKWRALPMPTRGEIMKQFGDLLTEHKEELARIETREMGKVLNETRGDVQEGIDTAYYAFGEARRFFGHTVPSELPDKLCLTFRRPIGVAGLITPWNFPVAIPCWKLVPALLSGNTVVFKPSREAPHSSTRIVELLTEAGVPGGVVNLVHGAGTTVGEAILSHPDIGVVSFTGSVETGRRIAEACGKTLKRVSLELGGKNGQIVLSDANLDLALEGVLWGAFGTTGQRCTATSRLILEEKIYDEFLTMLIARAEKVKIGNGLNEDMEMGPLISEKQLEKVKKYVEIGKSEGAKLACGGEVYTEGECAKGYFFKPTIFAEVKPDMRIAREEIFGPVLSVIRVRDVDEAIRAINDSSYGLSSSIYTRDINKALKARQRIEAGITYINGPTIGAECNLPFGGVKNTGNGHREGGWTVYEIFTEIQTVYIDYSGKLQKAQIDTEQ</sequence>
<evidence type="ECO:0000313" key="5">
    <source>
        <dbReference type="Proteomes" id="UP000215215"/>
    </source>
</evidence>
<dbReference type="PANTHER" id="PTHR11699">
    <property type="entry name" value="ALDEHYDE DEHYDROGENASE-RELATED"/>
    <property type="match status" value="1"/>
</dbReference>
<dbReference type="SUPFAM" id="SSF53720">
    <property type="entry name" value="ALDH-like"/>
    <property type="match status" value="1"/>
</dbReference>
<dbReference type="InterPro" id="IPR016161">
    <property type="entry name" value="Ald_DH/histidinol_DH"/>
</dbReference>
<dbReference type="InterPro" id="IPR015590">
    <property type="entry name" value="Aldehyde_DH_dom"/>
</dbReference>
<dbReference type="InterPro" id="IPR016163">
    <property type="entry name" value="Ald_DH_C"/>
</dbReference>
<keyword evidence="2" id="KW-0560">Oxidoreductase</keyword>
<dbReference type="Proteomes" id="UP000215215">
    <property type="component" value="Unassembled WGS sequence"/>
</dbReference>
<evidence type="ECO:0000256" key="1">
    <source>
        <dbReference type="ARBA" id="ARBA00009986"/>
    </source>
</evidence>
<comment type="caution">
    <text evidence="4">The sequence shown here is derived from an EMBL/GenBank/DDBJ whole genome shotgun (WGS) entry which is preliminary data.</text>
</comment>
<proteinExistence type="inferred from homology"/>
<evidence type="ECO:0000256" key="2">
    <source>
        <dbReference type="ARBA" id="ARBA00023002"/>
    </source>
</evidence>
<dbReference type="Pfam" id="PF00171">
    <property type="entry name" value="Aldedh"/>
    <property type="match status" value="1"/>
</dbReference>
<dbReference type="PROSITE" id="PS00070">
    <property type="entry name" value="ALDEHYDE_DEHYDR_CYS"/>
    <property type="match status" value="1"/>
</dbReference>
<dbReference type="FunFam" id="3.40.605.10:FF:000007">
    <property type="entry name" value="NAD/NADP-dependent betaine aldehyde dehydrogenase"/>
    <property type="match status" value="1"/>
</dbReference>
<dbReference type="InterPro" id="IPR016160">
    <property type="entry name" value="Ald_DH_CS_CYS"/>
</dbReference>
<name>A0A235BR00_UNCW3</name>
<organism evidence="4 5">
    <name type="scientific">candidate division WOR-3 bacterium JGI_Cruoil_03_44_89</name>
    <dbReference type="NCBI Taxonomy" id="1973748"/>
    <lineage>
        <taxon>Bacteria</taxon>
        <taxon>Bacteria division WOR-3</taxon>
    </lineage>
</organism>
<dbReference type="InterPro" id="IPR016162">
    <property type="entry name" value="Ald_DH_N"/>
</dbReference>
<evidence type="ECO:0000313" key="4">
    <source>
        <dbReference type="EMBL" id="OYD13985.1"/>
    </source>
</evidence>
<evidence type="ECO:0000259" key="3">
    <source>
        <dbReference type="Pfam" id="PF00171"/>
    </source>
</evidence>
<reference evidence="4 5" key="1">
    <citation type="submission" date="2017-07" db="EMBL/GenBank/DDBJ databases">
        <title>Recovery of genomes from metagenomes via a dereplication, aggregation, and scoring strategy.</title>
        <authorList>
            <person name="Sieber C.M."/>
            <person name="Probst A.J."/>
            <person name="Sharrar A."/>
            <person name="Thomas B.C."/>
            <person name="Hess M."/>
            <person name="Tringe S.G."/>
            <person name="Banfield J.F."/>
        </authorList>
    </citation>
    <scope>NUCLEOTIDE SEQUENCE [LARGE SCALE GENOMIC DNA]</scope>
    <source>
        <strain evidence="4">JGI_Cruoil_03_44_89</strain>
    </source>
</reference>
<gene>
    <name evidence="4" type="ORF">CH333_09245</name>
</gene>
<dbReference type="EMBL" id="NOZQ01000209">
    <property type="protein sequence ID" value="OYD13985.1"/>
    <property type="molecule type" value="Genomic_DNA"/>
</dbReference>
<dbReference type="Gene3D" id="3.40.605.10">
    <property type="entry name" value="Aldehyde Dehydrogenase, Chain A, domain 1"/>
    <property type="match status" value="1"/>
</dbReference>
<comment type="similarity">
    <text evidence="1">Belongs to the aldehyde dehydrogenase family.</text>
</comment>
<feature type="domain" description="Aldehyde dehydrogenase" evidence="3">
    <location>
        <begin position="16"/>
        <end position="477"/>
    </location>
</feature>
<dbReference type="CDD" id="cd07131">
    <property type="entry name" value="ALDH_AldH-CAJ73105"/>
    <property type="match status" value="1"/>
</dbReference>
<dbReference type="GO" id="GO:0016620">
    <property type="term" value="F:oxidoreductase activity, acting on the aldehyde or oxo group of donors, NAD or NADP as acceptor"/>
    <property type="evidence" value="ECO:0007669"/>
    <property type="project" value="InterPro"/>
</dbReference>
<dbReference type="FunFam" id="3.40.309.10:FF:000012">
    <property type="entry name" value="Betaine aldehyde dehydrogenase"/>
    <property type="match status" value="1"/>
</dbReference>